<dbReference type="GO" id="GO:0006974">
    <property type="term" value="P:DNA damage response"/>
    <property type="evidence" value="ECO:0007669"/>
    <property type="project" value="TreeGrafter"/>
</dbReference>
<dbReference type="Proteomes" id="UP001500194">
    <property type="component" value="Unassembled WGS sequence"/>
</dbReference>
<accession>A0AAV3T1K0</accession>
<gene>
    <name evidence="1" type="ORF">GCM10009019_12970</name>
</gene>
<dbReference type="GeneID" id="68574034"/>
<dbReference type="RefSeq" id="WP_227261013.1">
    <property type="nucleotide sequence ID" value="NZ_BAAADU010000002.1"/>
</dbReference>
<evidence type="ECO:0000313" key="1">
    <source>
        <dbReference type="EMBL" id="GAA0651412.1"/>
    </source>
</evidence>
<reference evidence="1 2" key="1">
    <citation type="journal article" date="2019" name="Int. J. Syst. Evol. Microbiol.">
        <title>The Global Catalogue of Microorganisms (GCM) 10K type strain sequencing project: providing services to taxonomists for standard genome sequencing and annotation.</title>
        <authorList>
            <consortium name="The Broad Institute Genomics Platform"/>
            <consortium name="The Broad Institute Genome Sequencing Center for Infectious Disease"/>
            <person name="Wu L."/>
            <person name="Ma J."/>
        </authorList>
    </citation>
    <scope>NUCLEOTIDE SEQUENCE [LARGE SCALE GENOMIC DNA]</scope>
    <source>
        <strain evidence="1 2">JCM 16327</strain>
    </source>
</reference>
<dbReference type="PANTHER" id="PTHR34387">
    <property type="entry name" value="SLR1258 PROTEIN"/>
    <property type="match status" value="1"/>
</dbReference>
<protein>
    <recommendedName>
        <fullName evidence="3">SIMPL domain-containing protein</fullName>
    </recommendedName>
</protein>
<dbReference type="Gene3D" id="3.30.70.2970">
    <property type="entry name" value="Protein of unknown function (DUF541), domain 2"/>
    <property type="match status" value="1"/>
</dbReference>
<proteinExistence type="predicted"/>
<sequence length="228" mass="23297">MSKKLLSVLGLALLVATAGCLGGVQAASSDDTASKTIDVSGSETIYATPDQVVLHVAVEASGDSASDVRDQLDAAAADLTSSLESQGVASEDIVTSRYDLSVRDRETGETYRGVHAFRVTSDDVENAGFLVDVALSNGANRVNGVQFTLSEDTREELHRQALAAAVSDARGDADALAAAANLSVTGVQTVSSSDVGYVYSEGISTASTDIREGSVAVTASVSVTFSVA</sequence>
<dbReference type="PROSITE" id="PS51257">
    <property type="entry name" value="PROKAR_LIPOPROTEIN"/>
    <property type="match status" value="1"/>
</dbReference>
<dbReference type="EMBL" id="BAAADU010000002">
    <property type="protein sequence ID" value="GAA0651412.1"/>
    <property type="molecule type" value="Genomic_DNA"/>
</dbReference>
<dbReference type="AlphaFoldDB" id="A0AAV3T1K0"/>
<evidence type="ECO:0008006" key="3">
    <source>
        <dbReference type="Google" id="ProtNLM"/>
    </source>
</evidence>
<dbReference type="InterPro" id="IPR007497">
    <property type="entry name" value="SIMPL/DUF541"/>
</dbReference>
<evidence type="ECO:0000313" key="2">
    <source>
        <dbReference type="Proteomes" id="UP001500194"/>
    </source>
</evidence>
<keyword evidence="2" id="KW-1185">Reference proteome</keyword>
<dbReference type="Gene3D" id="3.30.110.170">
    <property type="entry name" value="Protein of unknown function (DUF541), domain 1"/>
    <property type="match status" value="1"/>
</dbReference>
<dbReference type="PANTHER" id="PTHR34387:SF2">
    <property type="entry name" value="SLR1258 PROTEIN"/>
    <property type="match status" value="1"/>
</dbReference>
<organism evidence="1 2">
    <name type="scientific">Salarchaeum japonicum</name>
    <dbReference type="NCBI Taxonomy" id="555573"/>
    <lineage>
        <taxon>Archaea</taxon>
        <taxon>Methanobacteriati</taxon>
        <taxon>Methanobacteriota</taxon>
        <taxon>Stenosarchaea group</taxon>
        <taxon>Halobacteria</taxon>
        <taxon>Halobacteriales</taxon>
        <taxon>Halobacteriaceae</taxon>
    </lineage>
</organism>
<comment type="caution">
    <text evidence="1">The sequence shown here is derived from an EMBL/GenBank/DDBJ whole genome shotgun (WGS) entry which is preliminary data.</text>
</comment>
<dbReference type="Pfam" id="PF04402">
    <property type="entry name" value="SIMPL"/>
    <property type="match status" value="1"/>
</dbReference>
<name>A0AAV3T1K0_9EURY</name>
<dbReference type="InterPro" id="IPR052022">
    <property type="entry name" value="26kDa_periplasmic_antigen"/>
</dbReference>